<evidence type="ECO:0000313" key="2">
    <source>
        <dbReference type="Proteomes" id="UP000515788"/>
    </source>
</evidence>
<dbReference type="GeneID" id="59323677"/>
<dbReference type="EMBL" id="CP059246">
    <property type="protein sequence ID" value="QLL30580.1"/>
    <property type="molecule type" value="Genomic_DNA"/>
</dbReference>
<dbReference type="AlphaFoldDB" id="A0A7G3ZAP4"/>
<dbReference type="CDD" id="cd19611">
    <property type="entry name" value="Ctf13_LRR_LRR-insertion"/>
    <property type="match status" value="1"/>
</dbReference>
<organism evidence="1 2">
    <name type="scientific">Torulaspora globosa</name>
    <dbReference type="NCBI Taxonomy" id="48254"/>
    <lineage>
        <taxon>Eukaryota</taxon>
        <taxon>Fungi</taxon>
        <taxon>Dikarya</taxon>
        <taxon>Ascomycota</taxon>
        <taxon>Saccharomycotina</taxon>
        <taxon>Saccharomycetes</taxon>
        <taxon>Saccharomycetales</taxon>
        <taxon>Saccharomycetaceae</taxon>
        <taxon>Torulaspora</taxon>
    </lineage>
</organism>
<protein>
    <submittedName>
        <fullName evidence="1">Uncharacterized protein</fullName>
    </submittedName>
</protein>
<accession>A0A7G3ZAP4</accession>
<sequence>MDVGLFLALPVDIRTWVYYQLDGNFSCVTPEPIEQLYSDQIIKLASQVEKDSSASQKLLKKRLYDVFAQYLNIFDYSPSLISRWLEYSLWLRYDSIVLDCMRLNHAYGGTLIGQVDWIYLDGRLRLAYFKNCMPVVWYTLREYARWIIREETEDDELDGVSFFRLNLEYSSLDFLKRIFKSMRNNDLFLLLSEVFLEEDGETDLPALVDDDADQVAYPVEDLRVIELLSKLESMKNLNRISVRGDRLFEALINFHGVRDNPGRTISYMVKKRIMRLELWQLNEPARSGLADFTRWENLRELRLVNINTIDFNKLVLPSLCKMISLESVSEVVWWDLESKIGSVIEGSTITRKLNATTKLRFLDRKSLKPDNLGLCQSIVWQAFKHLNFLKLQNVTTVRGGKIVIPCALYNNRRVLLFPTTSSVKEIIII</sequence>
<dbReference type="OrthoDB" id="4032425at2759"/>
<gene>
    <name evidence="1" type="ORF">HG536_0A03980</name>
</gene>
<dbReference type="RefSeq" id="XP_037137255.1">
    <property type="nucleotide sequence ID" value="XM_037281360.1"/>
</dbReference>
<evidence type="ECO:0000313" key="1">
    <source>
        <dbReference type="EMBL" id="QLL30580.1"/>
    </source>
</evidence>
<reference evidence="1 2" key="1">
    <citation type="submission" date="2020-06" db="EMBL/GenBank/DDBJ databases">
        <title>The yeast mating-type switching endonuclease HO is a domesticated member of an unorthodox homing genetic element family.</title>
        <authorList>
            <person name="Coughlan A.Y."/>
            <person name="Lombardi L."/>
            <person name="Braun-Galleani S."/>
            <person name="Martos A.R."/>
            <person name="Galeote V."/>
            <person name="Bigey F."/>
            <person name="Dequin S."/>
            <person name="Byrne K.P."/>
            <person name="Wolfe K.H."/>
        </authorList>
    </citation>
    <scope>NUCLEOTIDE SEQUENCE [LARGE SCALE GENOMIC DNA]</scope>
    <source>
        <strain evidence="1 2">CBS764</strain>
    </source>
</reference>
<dbReference type="Proteomes" id="UP000515788">
    <property type="component" value="Chromosome 1"/>
</dbReference>
<name>A0A7G3ZAP4_9SACH</name>
<proteinExistence type="predicted"/>
<keyword evidence="2" id="KW-1185">Reference proteome</keyword>
<dbReference type="KEGG" id="tgb:HG536_0A03980"/>